<sequence length="634" mass="62713">MRRLSRVCAAVAVVLVGSPLAAGPAAAESYVRISGSGSSWSFNALNAWIAGVDQLGMRVDYDPSGSSVGREAFKNGTADYGVSEIPYGITDAGQPDPPPTRKYAYMPIVAGGSAFMYNLKVGATRITNLRLSGETLTKIFTGAITQWSDPAIKADNPGLTLPPRRIVPVVRSDGSGSTAQFTTWMASQYPSLWNAYCASAGRSTPCGTTSIYPVKAGSGFTAQSGSLGVAGYVKQETAEGAITYVEYSYALDTNFPVVKVLNKAGYYVEPTADNVAVALTEARINQDESSPLYLTQQLEGVYGNADPRSYPLSSYSYMILPLQTDKTFTKEKGHTLADFAFYFLCDGQQTMPRLGFSPLPRNLVQAGFEQVTRIPNLDDAQPPDISRCNNPTFSSSGENLLAQNAPMPADCDKQGPLQCGEGTGGAEEATPVAPEASGGEGAPAGDGGTAAGGEASAGGAAAGGPATGGAVGAGGTGVPVAGGTGATGGAPGSTGAGGSSTSGGTGAGAAPVVVDPDTGEVISGGGTAGAAGVGASAAGGTAAGGALAGAAGTGGTTTAGGTATTVGAAGAAGGGAVGGGVTQLAGAIPVSAAAAGGWGQRESLMALSALLLFATVLLPPLAAQLLARRKAGSR</sequence>
<feature type="region of interest" description="Disordered" evidence="2">
    <location>
        <begin position="374"/>
        <end position="465"/>
    </location>
</feature>
<dbReference type="Proteomes" id="UP000800981">
    <property type="component" value="Unassembled WGS sequence"/>
</dbReference>
<keyword evidence="7" id="KW-1185">Reference proteome</keyword>
<comment type="similarity">
    <text evidence="1">Belongs to the PstS family.</text>
</comment>
<dbReference type="PANTHER" id="PTHR42996">
    <property type="entry name" value="PHOSPHATE-BINDING PROTEIN PSTS"/>
    <property type="match status" value="1"/>
</dbReference>
<feature type="transmembrane region" description="Helical" evidence="3">
    <location>
        <begin position="604"/>
        <end position="627"/>
    </location>
</feature>
<dbReference type="CDD" id="cd13565">
    <property type="entry name" value="PBP2_PstS"/>
    <property type="match status" value="1"/>
</dbReference>
<protein>
    <submittedName>
        <fullName evidence="6">Phosphate ABC transporter substrate-binding protein PstS</fullName>
    </submittedName>
</protein>
<keyword evidence="4" id="KW-0732">Signal</keyword>
<gene>
    <name evidence="6" type="ORF">G9H71_13790</name>
</gene>
<feature type="compositionally biased region" description="Gly residues" evidence="2">
    <location>
        <begin position="438"/>
        <end position="451"/>
    </location>
</feature>
<comment type="caution">
    <text evidence="6">The sequence shown here is derived from an EMBL/GenBank/DDBJ whole genome shotgun (WGS) entry which is preliminary data.</text>
</comment>
<keyword evidence="3" id="KW-0472">Membrane</keyword>
<feature type="domain" description="PBP" evidence="5">
    <location>
        <begin position="26"/>
        <end position="345"/>
    </location>
</feature>
<evidence type="ECO:0000313" key="7">
    <source>
        <dbReference type="Proteomes" id="UP000800981"/>
    </source>
</evidence>
<feature type="compositionally biased region" description="Gly residues" evidence="2">
    <location>
        <begin position="484"/>
        <end position="507"/>
    </location>
</feature>
<organism evidence="6 7">
    <name type="scientific">Motilibacter deserti</name>
    <dbReference type="NCBI Taxonomy" id="2714956"/>
    <lineage>
        <taxon>Bacteria</taxon>
        <taxon>Bacillati</taxon>
        <taxon>Actinomycetota</taxon>
        <taxon>Actinomycetes</taxon>
        <taxon>Motilibacterales</taxon>
        <taxon>Motilibacteraceae</taxon>
        <taxon>Motilibacter</taxon>
    </lineage>
</organism>
<dbReference type="SUPFAM" id="SSF53850">
    <property type="entry name" value="Periplasmic binding protein-like II"/>
    <property type="match status" value="1"/>
</dbReference>
<feature type="compositionally biased region" description="Polar residues" evidence="2">
    <location>
        <begin position="387"/>
        <end position="402"/>
    </location>
</feature>
<evidence type="ECO:0000256" key="4">
    <source>
        <dbReference type="SAM" id="SignalP"/>
    </source>
</evidence>
<dbReference type="Pfam" id="PF12849">
    <property type="entry name" value="PBP_like_2"/>
    <property type="match status" value="1"/>
</dbReference>
<feature type="compositionally biased region" description="Low complexity" evidence="2">
    <location>
        <begin position="426"/>
        <end position="437"/>
    </location>
</feature>
<feature type="signal peptide" evidence="4">
    <location>
        <begin position="1"/>
        <end position="27"/>
    </location>
</feature>
<evidence type="ECO:0000256" key="1">
    <source>
        <dbReference type="ARBA" id="ARBA00008725"/>
    </source>
</evidence>
<dbReference type="InterPro" id="IPR024370">
    <property type="entry name" value="PBP_domain"/>
</dbReference>
<name>A0ABX0GZ44_9ACTN</name>
<feature type="region of interest" description="Disordered" evidence="2">
    <location>
        <begin position="484"/>
        <end position="521"/>
    </location>
</feature>
<dbReference type="Gene3D" id="3.40.190.10">
    <property type="entry name" value="Periplasmic binding protein-like II"/>
    <property type="match status" value="2"/>
</dbReference>
<accession>A0ABX0GZ44</accession>
<evidence type="ECO:0000256" key="2">
    <source>
        <dbReference type="SAM" id="MobiDB-lite"/>
    </source>
</evidence>
<reference evidence="6 7" key="1">
    <citation type="submission" date="2020-03" db="EMBL/GenBank/DDBJ databases">
        <title>Two novel Motilibacter sp.</title>
        <authorList>
            <person name="Liu S."/>
        </authorList>
    </citation>
    <scope>NUCLEOTIDE SEQUENCE [LARGE SCALE GENOMIC DNA]</scope>
    <source>
        <strain evidence="6 7">E257</strain>
    </source>
</reference>
<proteinExistence type="inferred from homology"/>
<evidence type="ECO:0000259" key="5">
    <source>
        <dbReference type="Pfam" id="PF12849"/>
    </source>
</evidence>
<dbReference type="PANTHER" id="PTHR42996:SF1">
    <property type="entry name" value="PHOSPHATE-BINDING PROTEIN PSTS"/>
    <property type="match status" value="1"/>
</dbReference>
<keyword evidence="3" id="KW-1133">Transmembrane helix</keyword>
<keyword evidence="3" id="KW-0812">Transmembrane</keyword>
<dbReference type="InterPro" id="IPR050962">
    <property type="entry name" value="Phosphate-bind_PstS"/>
</dbReference>
<feature type="chain" id="PRO_5046403229" evidence="4">
    <location>
        <begin position="28"/>
        <end position="634"/>
    </location>
</feature>
<dbReference type="EMBL" id="JAANNP010000011">
    <property type="protein sequence ID" value="NHC14855.1"/>
    <property type="molecule type" value="Genomic_DNA"/>
</dbReference>
<evidence type="ECO:0000256" key="3">
    <source>
        <dbReference type="SAM" id="Phobius"/>
    </source>
</evidence>
<evidence type="ECO:0000313" key="6">
    <source>
        <dbReference type="EMBL" id="NHC14855.1"/>
    </source>
</evidence>